<dbReference type="EMBL" id="KB446536">
    <property type="protein sequence ID" value="EME47333.1"/>
    <property type="molecule type" value="Genomic_DNA"/>
</dbReference>
<reference evidence="2" key="1">
    <citation type="journal article" date="2012" name="PLoS Genet.">
        <title>The genomes of the fungal plant pathogens Cladosporium fulvum and Dothistroma septosporum reveal adaptation to different hosts and lifestyles but also signatures of common ancestry.</title>
        <authorList>
            <person name="de Wit P.J.G.M."/>
            <person name="van der Burgt A."/>
            <person name="Oekmen B."/>
            <person name="Stergiopoulos I."/>
            <person name="Abd-Elsalam K.A."/>
            <person name="Aerts A.L."/>
            <person name="Bahkali A.H."/>
            <person name="Beenen H.G."/>
            <person name="Chettri P."/>
            <person name="Cox M.P."/>
            <person name="Datema E."/>
            <person name="de Vries R.P."/>
            <person name="Dhillon B."/>
            <person name="Ganley A.R."/>
            <person name="Griffiths S.A."/>
            <person name="Guo Y."/>
            <person name="Hamelin R.C."/>
            <person name="Henrissat B."/>
            <person name="Kabir M.S."/>
            <person name="Jashni M.K."/>
            <person name="Kema G."/>
            <person name="Klaubauf S."/>
            <person name="Lapidus A."/>
            <person name="Levasseur A."/>
            <person name="Lindquist E."/>
            <person name="Mehrabi R."/>
            <person name="Ohm R.A."/>
            <person name="Owen T.J."/>
            <person name="Salamov A."/>
            <person name="Schwelm A."/>
            <person name="Schijlen E."/>
            <person name="Sun H."/>
            <person name="van den Burg H.A."/>
            <person name="van Ham R.C.H.J."/>
            <person name="Zhang S."/>
            <person name="Goodwin S.B."/>
            <person name="Grigoriev I.V."/>
            <person name="Collemare J."/>
            <person name="Bradshaw R.E."/>
        </authorList>
    </citation>
    <scope>NUCLEOTIDE SEQUENCE [LARGE SCALE GENOMIC DNA]</scope>
    <source>
        <strain evidence="2">NZE10 / CBS 128990</strain>
    </source>
</reference>
<dbReference type="HOGENOM" id="CLU_1250652_0_0_1"/>
<accession>N1PWG8</accession>
<protein>
    <submittedName>
        <fullName evidence="1">Uncharacterized protein</fullName>
    </submittedName>
</protein>
<gene>
    <name evidence="1" type="ORF">DOTSEDRAFT_31783</name>
</gene>
<evidence type="ECO:0000313" key="2">
    <source>
        <dbReference type="Proteomes" id="UP000016933"/>
    </source>
</evidence>
<organism evidence="1 2">
    <name type="scientific">Dothistroma septosporum (strain NZE10 / CBS 128990)</name>
    <name type="common">Red band needle blight fungus</name>
    <name type="synonym">Mycosphaerella pini</name>
    <dbReference type="NCBI Taxonomy" id="675120"/>
    <lineage>
        <taxon>Eukaryota</taxon>
        <taxon>Fungi</taxon>
        <taxon>Dikarya</taxon>
        <taxon>Ascomycota</taxon>
        <taxon>Pezizomycotina</taxon>
        <taxon>Dothideomycetes</taxon>
        <taxon>Dothideomycetidae</taxon>
        <taxon>Mycosphaerellales</taxon>
        <taxon>Mycosphaerellaceae</taxon>
        <taxon>Dothistroma</taxon>
    </lineage>
</organism>
<reference evidence="1 2" key="2">
    <citation type="journal article" date="2012" name="PLoS Pathog.">
        <title>Diverse lifestyles and strategies of plant pathogenesis encoded in the genomes of eighteen Dothideomycetes fungi.</title>
        <authorList>
            <person name="Ohm R.A."/>
            <person name="Feau N."/>
            <person name="Henrissat B."/>
            <person name="Schoch C.L."/>
            <person name="Horwitz B.A."/>
            <person name="Barry K.W."/>
            <person name="Condon B.J."/>
            <person name="Copeland A.C."/>
            <person name="Dhillon B."/>
            <person name="Glaser F."/>
            <person name="Hesse C.N."/>
            <person name="Kosti I."/>
            <person name="LaButti K."/>
            <person name="Lindquist E.A."/>
            <person name="Lucas S."/>
            <person name="Salamov A.A."/>
            <person name="Bradshaw R.E."/>
            <person name="Ciuffetti L."/>
            <person name="Hamelin R.C."/>
            <person name="Kema G.H.J."/>
            <person name="Lawrence C."/>
            <person name="Scott J.A."/>
            <person name="Spatafora J.W."/>
            <person name="Turgeon B.G."/>
            <person name="de Wit P.J.G.M."/>
            <person name="Zhong S."/>
            <person name="Goodwin S.B."/>
            <person name="Grigoriev I.V."/>
        </authorList>
    </citation>
    <scope>NUCLEOTIDE SEQUENCE [LARGE SCALE GENOMIC DNA]</scope>
    <source>
        <strain evidence="2">NZE10 / CBS 128990</strain>
    </source>
</reference>
<dbReference type="AlphaFoldDB" id="N1PWG8"/>
<evidence type="ECO:0000313" key="1">
    <source>
        <dbReference type="EMBL" id="EME47333.1"/>
    </source>
</evidence>
<dbReference type="Proteomes" id="UP000016933">
    <property type="component" value="Unassembled WGS sequence"/>
</dbReference>
<proteinExistence type="predicted"/>
<dbReference type="eggNOG" id="ENOG502R9B8">
    <property type="taxonomic scope" value="Eukaryota"/>
</dbReference>
<name>N1PWG8_DOTSN</name>
<sequence>MDDVKQHIYLPIPDLKGSPRPGSETRDDRLRAIIANLDQQHQQVRDNIATASIRHYQTALQNGNRDEDTMDLGPITSPPRDTGVYSDATFHLIANLATPHDTKHGDPCLPPGGKITIPPGVRQVEPPAGMKAAMQTLDQIAVYDQLARTSREFYGRALERRGSGSRSGSYVGVGHGSANGNGVNGVNFAGAPEGYGVANGPNVHPDRVRQVDTSDLFGRRW</sequence>
<keyword evidence="2" id="KW-1185">Reference proteome</keyword>
<dbReference type="OMA" id="ASIRHYQ"/>
<dbReference type="OrthoDB" id="5420940at2759"/>